<sequence length="36" mass="4064">MRTGQALFPLGIEPGIPRSVAGVYREFKFVFTAMYI</sequence>
<dbReference type="EMBL" id="LXQA010242682">
    <property type="protein sequence ID" value="MCI37267.1"/>
    <property type="molecule type" value="Genomic_DNA"/>
</dbReference>
<dbReference type="AlphaFoldDB" id="A0A392RLV2"/>
<accession>A0A392RLV2</accession>
<evidence type="ECO:0000313" key="2">
    <source>
        <dbReference type="Proteomes" id="UP000265520"/>
    </source>
</evidence>
<keyword evidence="2" id="KW-1185">Reference proteome</keyword>
<reference evidence="1 2" key="1">
    <citation type="journal article" date="2018" name="Front. Plant Sci.">
        <title>Red Clover (Trifolium pratense) and Zigzag Clover (T. medium) - A Picture of Genomic Similarities and Differences.</title>
        <authorList>
            <person name="Dluhosova J."/>
            <person name="Istvanek J."/>
            <person name="Nedelnik J."/>
            <person name="Repkova J."/>
        </authorList>
    </citation>
    <scope>NUCLEOTIDE SEQUENCE [LARGE SCALE GENOMIC DNA]</scope>
    <source>
        <strain evidence="2">cv. 10/8</strain>
        <tissue evidence="1">Leaf</tissue>
    </source>
</reference>
<name>A0A392RLV2_9FABA</name>
<dbReference type="Proteomes" id="UP000265520">
    <property type="component" value="Unassembled WGS sequence"/>
</dbReference>
<feature type="non-terminal residue" evidence="1">
    <location>
        <position position="36"/>
    </location>
</feature>
<evidence type="ECO:0000313" key="1">
    <source>
        <dbReference type="EMBL" id="MCI37267.1"/>
    </source>
</evidence>
<comment type="caution">
    <text evidence="1">The sequence shown here is derived from an EMBL/GenBank/DDBJ whole genome shotgun (WGS) entry which is preliminary data.</text>
</comment>
<protein>
    <submittedName>
        <fullName evidence="1">Uncharacterized protein</fullName>
    </submittedName>
</protein>
<organism evidence="1 2">
    <name type="scientific">Trifolium medium</name>
    <dbReference type="NCBI Taxonomy" id="97028"/>
    <lineage>
        <taxon>Eukaryota</taxon>
        <taxon>Viridiplantae</taxon>
        <taxon>Streptophyta</taxon>
        <taxon>Embryophyta</taxon>
        <taxon>Tracheophyta</taxon>
        <taxon>Spermatophyta</taxon>
        <taxon>Magnoliopsida</taxon>
        <taxon>eudicotyledons</taxon>
        <taxon>Gunneridae</taxon>
        <taxon>Pentapetalae</taxon>
        <taxon>rosids</taxon>
        <taxon>fabids</taxon>
        <taxon>Fabales</taxon>
        <taxon>Fabaceae</taxon>
        <taxon>Papilionoideae</taxon>
        <taxon>50 kb inversion clade</taxon>
        <taxon>NPAAA clade</taxon>
        <taxon>Hologalegina</taxon>
        <taxon>IRL clade</taxon>
        <taxon>Trifolieae</taxon>
        <taxon>Trifolium</taxon>
    </lineage>
</organism>
<proteinExistence type="predicted"/>